<name>A0A2X2V9L9_CITKO</name>
<dbReference type="GO" id="GO:0009034">
    <property type="term" value="F:tryptophanase activity"/>
    <property type="evidence" value="ECO:0007669"/>
    <property type="project" value="UniProtKB-EC"/>
</dbReference>
<dbReference type="InterPro" id="IPR001597">
    <property type="entry name" value="ArAA_b-elim_lyase/Thr_aldolase"/>
</dbReference>
<evidence type="ECO:0000313" key="5">
    <source>
        <dbReference type="EMBL" id="SQB21813.1"/>
    </source>
</evidence>
<dbReference type="AlphaFoldDB" id="A0A2X2V9L9"/>
<dbReference type="Proteomes" id="UP000251584">
    <property type="component" value="Unassembled WGS sequence"/>
</dbReference>
<evidence type="ECO:0000313" key="6">
    <source>
        <dbReference type="Proteomes" id="UP000251584"/>
    </source>
</evidence>
<dbReference type="Pfam" id="PF01212">
    <property type="entry name" value="Beta_elim_lyase"/>
    <property type="match status" value="1"/>
</dbReference>
<evidence type="ECO:0000259" key="4">
    <source>
        <dbReference type="Pfam" id="PF01212"/>
    </source>
</evidence>
<evidence type="ECO:0000256" key="3">
    <source>
        <dbReference type="ARBA" id="ARBA00022898"/>
    </source>
</evidence>
<dbReference type="SUPFAM" id="SSF53383">
    <property type="entry name" value="PLP-dependent transferases"/>
    <property type="match status" value="1"/>
</dbReference>
<accession>A0A2X2V9L9</accession>
<dbReference type="PANTHER" id="PTHR32325:SF4">
    <property type="entry name" value="TRYPTOPHANASE"/>
    <property type="match status" value="1"/>
</dbReference>
<reference evidence="5 6" key="1">
    <citation type="submission" date="2018-06" db="EMBL/GenBank/DDBJ databases">
        <authorList>
            <consortium name="Pathogen Informatics"/>
            <person name="Doyle S."/>
        </authorList>
    </citation>
    <scope>NUCLEOTIDE SEQUENCE [LARGE SCALE GENOMIC DNA]</scope>
    <source>
        <strain evidence="5 6">NCTC10786</strain>
    </source>
</reference>
<comment type="subunit">
    <text evidence="2">Homotetramer.</text>
</comment>
<keyword evidence="3" id="KW-0663">Pyridoxal phosphate</keyword>
<dbReference type="InterPro" id="IPR015424">
    <property type="entry name" value="PyrdxlP-dep_Trfase"/>
</dbReference>
<dbReference type="Gene3D" id="3.40.640.10">
    <property type="entry name" value="Type I PLP-dependent aspartate aminotransferase-like (Major domain)"/>
    <property type="match status" value="1"/>
</dbReference>
<organism evidence="5 6">
    <name type="scientific">Citrobacter koseri</name>
    <name type="common">Citrobacter diversus</name>
    <dbReference type="NCBI Taxonomy" id="545"/>
    <lineage>
        <taxon>Bacteria</taxon>
        <taxon>Pseudomonadati</taxon>
        <taxon>Pseudomonadota</taxon>
        <taxon>Gammaproteobacteria</taxon>
        <taxon>Enterobacterales</taxon>
        <taxon>Enterobacteriaceae</taxon>
        <taxon>Citrobacter</taxon>
    </lineage>
</organism>
<gene>
    <name evidence="5" type="primary">tnaA_1</name>
    <name evidence="5" type="ORF">NCTC10786_01035</name>
</gene>
<protein>
    <submittedName>
        <fullName evidence="5">Tryptophanase</fullName>
        <ecNumber evidence="5">4.1.99.1</ecNumber>
    </submittedName>
</protein>
<dbReference type="PANTHER" id="PTHR32325">
    <property type="entry name" value="BETA-ELIMINATING LYASE-LIKE PROTEIN-RELATED"/>
    <property type="match status" value="1"/>
</dbReference>
<comment type="cofactor">
    <cofactor evidence="1">
        <name>pyridoxal 5'-phosphate</name>
        <dbReference type="ChEBI" id="CHEBI:597326"/>
    </cofactor>
</comment>
<dbReference type="EC" id="4.1.99.1" evidence="5"/>
<keyword evidence="5" id="KW-0456">Lyase</keyword>
<evidence type="ECO:0000256" key="1">
    <source>
        <dbReference type="ARBA" id="ARBA00001933"/>
    </source>
</evidence>
<proteinExistence type="predicted"/>
<dbReference type="NCBIfam" id="NF009709">
    <property type="entry name" value="PRK13238.1"/>
    <property type="match status" value="1"/>
</dbReference>
<evidence type="ECO:0000256" key="2">
    <source>
        <dbReference type="ARBA" id="ARBA00011881"/>
    </source>
</evidence>
<sequence>MKRIPEPFRIKMVENIRMTTWDDRVKALEEAGYNPFLLRSDDVYIDLLTDSGTGAMSDRQWSGLMMGDEAYAGSRNYYHLCDKVKELIGYPFTIPTHQGRGAEQILFPCLIARRNAEKPVFISNFHFDTTAAHVELNGAKAINVVTPKAFDTTSWYDWKGNFDIDLLNATIAEHGAENVAAIITTVTCNSSGGQPVSIANMREVYQIAKRHNIPVVIDSARFCEKRLVY</sequence>
<feature type="domain" description="Aromatic amino acid beta-eliminating lyase/threonine aldolase" evidence="4">
    <location>
        <begin position="46"/>
        <end position="224"/>
    </location>
</feature>
<dbReference type="EMBL" id="UAVY01000001">
    <property type="protein sequence ID" value="SQB21813.1"/>
    <property type="molecule type" value="Genomic_DNA"/>
</dbReference>
<dbReference type="InterPro" id="IPR015421">
    <property type="entry name" value="PyrdxlP-dep_Trfase_major"/>
</dbReference>